<accession>D8LXZ5</accession>
<evidence type="ECO:0000256" key="6">
    <source>
        <dbReference type="ARBA" id="ARBA00022676"/>
    </source>
</evidence>
<dbReference type="Gene3D" id="3.40.50.2020">
    <property type="match status" value="1"/>
</dbReference>
<evidence type="ECO:0000256" key="5">
    <source>
        <dbReference type="ARBA" id="ARBA00022533"/>
    </source>
</evidence>
<feature type="domain" description="Phosphoribosyltransferase" evidence="10">
    <location>
        <begin position="1"/>
        <end position="188"/>
    </location>
</feature>
<keyword evidence="12" id="KW-1185">Reference proteome</keyword>
<dbReference type="InParanoid" id="D8LXZ5"/>
<dbReference type="FunFam" id="3.40.50.2020:FF:000023">
    <property type="entry name" value="Probable uracil phosphoribosyltransferase"/>
    <property type="match status" value="1"/>
</dbReference>
<keyword evidence="8" id="KW-0547">Nucleotide-binding</keyword>
<keyword evidence="5" id="KW-0021">Allosteric enzyme</keyword>
<dbReference type="GO" id="GO:0004845">
    <property type="term" value="F:uracil phosphoribosyltransferase activity"/>
    <property type="evidence" value="ECO:0007669"/>
    <property type="project" value="UniProtKB-EC"/>
</dbReference>
<evidence type="ECO:0000256" key="1">
    <source>
        <dbReference type="ARBA" id="ARBA00001946"/>
    </source>
</evidence>
<evidence type="ECO:0000256" key="4">
    <source>
        <dbReference type="ARBA" id="ARBA00011894"/>
    </source>
</evidence>
<dbReference type="NCBIfam" id="NF001097">
    <property type="entry name" value="PRK00129.1"/>
    <property type="match status" value="1"/>
</dbReference>
<dbReference type="InterPro" id="IPR000836">
    <property type="entry name" value="PRTase_dom"/>
</dbReference>
<keyword evidence="6" id="KW-0328">Glycosyltransferase</keyword>
<organism evidence="11">
    <name type="scientific">Blastocystis hominis</name>
    <dbReference type="NCBI Taxonomy" id="12968"/>
    <lineage>
        <taxon>Eukaryota</taxon>
        <taxon>Sar</taxon>
        <taxon>Stramenopiles</taxon>
        <taxon>Bigyra</taxon>
        <taxon>Opalozoa</taxon>
        <taxon>Opalinata</taxon>
        <taxon>Blastocystidae</taxon>
        <taxon>Blastocystis</taxon>
    </lineage>
</organism>
<dbReference type="RefSeq" id="XP_012894498.1">
    <property type="nucleotide sequence ID" value="XM_013039044.1"/>
</dbReference>
<sequence length="191" mass="21506">MSVLRDKNTQTREYRTYAQRVHTILVEEGVCELPGKEIDVETPCGVFKGIEYPKNICAVSIMRSGDSLLQAFTDLYPDAPIGKVLIQRDESSPTKEARFYYSKLPKDISNMYVFICDPMLATGGSICEAIHLLKEQQVPEDHIVFLNVVSAPEGIDRVFAEYPEVRVVTCAVDERLNDDKYIVPVGVGERE</sequence>
<dbReference type="EMBL" id="FN668639">
    <property type="protein sequence ID" value="CBK20450.2"/>
    <property type="molecule type" value="Genomic_DNA"/>
</dbReference>
<keyword evidence="7" id="KW-0808">Transferase</keyword>
<dbReference type="Pfam" id="PF14681">
    <property type="entry name" value="UPRTase"/>
    <property type="match status" value="1"/>
</dbReference>
<dbReference type="OrthoDB" id="106623at2759"/>
<keyword evidence="9" id="KW-0342">GTP-binding</keyword>
<evidence type="ECO:0000313" key="11">
    <source>
        <dbReference type="EMBL" id="CBK20450.2"/>
    </source>
</evidence>
<dbReference type="AlphaFoldDB" id="D8LXZ5"/>
<name>D8LXZ5_BLAHO</name>
<proteinExistence type="inferred from homology"/>
<dbReference type="GO" id="GO:0008655">
    <property type="term" value="P:pyrimidine-containing compound salvage"/>
    <property type="evidence" value="ECO:0007669"/>
    <property type="project" value="UniProtKB-ARBA"/>
</dbReference>
<dbReference type="OMA" id="ACANKTQ"/>
<dbReference type="GO" id="GO:0005525">
    <property type="term" value="F:GTP binding"/>
    <property type="evidence" value="ECO:0007669"/>
    <property type="project" value="UniProtKB-KW"/>
</dbReference>
<dbReference type="EC" id="2.4.2.9" evidence="4"/>
<evidence type="ECO:0000256" key="2">
    <source>
        <dbReference type="ARBA" id="ARBA00005180"/>
    </source>
</evidence>
<comment type="cofactor">
    <cofactor evidence="1">
        <name>Mg(2+)</name>
        <dbReference type="ChEBI" id="CHEBI:18420"/>
    </cofactor>
</comment>
<comment type="pathway">
    <text evidence="2">Pyrimidine metabolism; UMP biosynthesis via salvage pathway; UMP from uracil: step 1/1.</text>
</comment>
<comment type="similarity">
    <text evidence="3">Belongs to the UPRTase family.</text>
</comment>
<evidence type="ECO:0000256" key="8">
    <source>
        <dbReference type="ARBA" id="ARBA00022741"/>
    </source>
</evidence>
<dbReference type="InterPro" id="IPR029057">
    <property type="entry name" value="PRTase-like"/>
</dbReference>
<dbReference type="SUPFAM" id="SSF53271">
    <property type="entry name" value="PRTase-like"/>
    <property type="match status" value="1"/>
</dbReference>
<evidence type="ECO:0000256" key="9">
    <source>
        <dbReference type="ARBA" id="ARBA00023134"/>
    </source>
</evidence>
<gene>
    <name evidence="11" type="ORF">GSBLH_T00000789001</name>
</gene>
<protein>
    <recommendedName>
        <fullName evidence="4">uracil phosphoribosyltransferase</fullName>
        <ecNumber evidence="4">2.4.2.9</ecNumber>
    </recommendedName>
</protein>
<evidence type="ECO:0000313" key="12">
    <source>
        <dbReference type="Proteomes" id="UP000008312"/>
    </source>
</evidence>
<dbReference type="GeneID" id="24918079"/>
<reference evidence="11" key="1">
    <citation type="submission" date="2010-02" db="EMBL/GenBank/DDBJ databases">
        <title>Sequencing and annotation of the Blastocystis hominis genome.</title>
        <authorList>
            <person name="Wincker P."/>
        </authorList>
    </citation>
    <scope>NUCLEOTIDE SEQUENCE</scope>
    <source>
        <strain evidence="11">Singapore isolate B</strain>
    </source>
</reference>
<dbReference type="Proteomes" id="UP000008312">
    <property type="component" value="Unassembled WGS sequence"/>
</dbReference>
<evidence type="ECO:0000256" key="7">
    <source>
        <dbReference type="ARBA" id="ARBA00022679"/>
    </source>
</evidence>
<evidence type="ECO:0000256" key="3">
    <source>
        <dbReference type="ARBA" id="ARBA00009516"/>
    </source>
</evidence>
<dbReference type="CDD" id="cd06223">
    <property type="entry name" value="PRTases_typeI"/>
    <property type="match status" value="1"/>
</dbReference>
<evidence type="ECO:0000259" key="10">
    <source>
        <dbReference type="Pfam" id="PF14681"/>
    </source>
</evidence>